<keyword evidence="5" id="KW-1133">Transmembrane helix</keyword>
<dbReference type="GO" id="GO:0097589">
    <property type="term" value="C:archaeal-type flagellum"/>
    <property type="evidence" value="ECO:0007669"/>
    <property type="project" value="UniProtKB-SubCell"/>
</dbReference>
<comment type="similarity">
    <text evidence="2 4">Belongs to the archaeal flagellin family.</text>
</comment>
<keyword evidence="5" id="KW-0472">Membrane</keyword>
<keyword evidence="6" id="KW-0966">Cell projection</keyword>
<comment type="subcellular location">
    <subcellularLocation>
        <location evidence="1 4">Archaeal flagellum</location>
    </subcellularLocation>
</comment>
<dbReference type="Pfam" id="PF01917">
    <property type="entry name" value="Flagellin_arch-type"/>
    <property type="match status" value="1"/>
</dbReference>
<dbReference type="GO" id="GO:0005198">
    <property type="term" value="F:structural molecule activity"/>
    <property type="evidence" value="ECO:0007669"/>
    <property type="project" value="InterPro"/>
</dbReference>
<dbReference type="NCBIfam" id="TIGR02537">
    <property type="entry name" value="arch_flag_Nterm"/>
    <property type="match status" value="1"/>
</dbReference>
<sequence>MTNYNVNLEKKEVHRGIIGVETALIMIASVMISAALLYVVFNTGFSTVQKTKNFISAGVIESRSSLAISGALVGVASVGENKLNVTAIPIKVAISGGESINLNTENAAVRYINQDIEHGDIYTHTIVDGIYSNLQDAMQKAVSDGLLQKNPINQTAATENTQAILFFTINRNNNFLIDSGEHAFMVIIFKDFERPSSLETIVTEIVLSTGTTLTVERTIPNLTSKIVDFS</sequence>
<protein>
    <recommendedName>
        <fullName evidence="4">Flagellin</fullName>
    </recommendedName>
</protein>
<dbReference type="EMBL" id="CP026995">
    <property type="protein sequence ID" value="QLH06886.1"/>
    <property type="molecule type" value="Genomic_DNA"/>
</dbReference>
<evidence type="ECO:0000313" key="7">
    <source>
        <dbReference type="Proteomes" id="UP000509478"/>
    </source>
</evidence>
<evidence type="ECO:0000256" key="3">
    <source>
        <dbReference type="ARBA" id="ARBA00022440"/>
    </source>
</evidence>
<dbReference type="InterPro" id="IPR013373">
    <property type="entry name" value="Flagellin/pilin_N_arc"/>
</dbReference>
<keyword evidence="7" id="KW-1185">Reference proteome</keyword>
<dbReference type="AlphaFoldDB" id="A0A7D5M4E8"/>
<keyword evidence="6" id="KW-0282">Flagellum</keyword>
<name>A0A7D5M4E8_9ARCH</name>
<proteinExistence type="inferred from homology"/>
<organism evidence="6 7">
    <name type="scientific">Nitrosopumilus ureiphilus</name>
    <dbReference type="NCBI Taxonomy" id="1470067"/>
    <lineage>
        <taxon>Archaea</taxon>
        <taxon>Nitrososphaerota</taxon>
        <taxon>Nitrososphaeria</taxon>
        <taxon>Nitrosopumilales</taxon>
        <taxon>Nitrosopumilaceae</taxon>
        <taxon>Nitrosopumilus</taxon>
    </lineage>
</organism>
<evidence type="ECO:0000256" key="1">
    <source>
        <dbReference type="ARBA" id="ARBA00004618"/>
    </source>
</evidence>
<comment type="function">
    <text evidence="4">Flagellin is the subunit protein which polymerizes to form the filaments of archaeal flagella.</text>
</comment>
<dbReference type="KEGG" id="nue:C5F50_07215"/>
<dbReference type="OrthoDB" id="12034at2157"/>
<feature type="transmembrane region" description="Helical" evidence="5">
    <location>
        <begin position="20"/>
        <end position="41"/>
    </location>
</feature>
<keyword evidence="6" id="KW-0969">Cilium</keyword>
<reference evidence="6 7" key="1">
    <citation type="submission" date="2018-02" db="EMBL/GenBank/DDBJ databases">
        <title>Complete genome of Nitrosopumilus ureaphilus PS0.</title>
        <authorList>
            <person name="Qin W."/>
            <person name="Zheng Y."/>
            <person name="Stahl D.A."/>
        </authorList>
    </citation>
    <scope>NUCLEOTIDE SEQUENCE [LARGE SCALE GENOMIC DNA]</scope>
    <source>
        <strain evidence="6 7">PS0</strain>
    </source>
</reference>
<evidence type="ECO:0000313" key="6">
    <source>
        <dbReference type="EMBL" id="QLH06886.1"/>
    </source>
</evidence>
<keyword evidence="3 4" id="KW-0974">Archaeal flagellum</keyword>
<dbReference type="RefSeq" id="WP_179370747.1">
    <property type="nucleotide sequence ID" value="NZ_CP026995.1"/>
</dbReference>
<evidence type="ECO:0000256" key="2">
    <source>
        <dbReference type="ARBA" id="ARBA00010256"/>
    </source>
</evidence>
<evidence type="ECO:0000256" key="5">
    <source>
        <dbReference type="SAM" id="Phobius"/>
    </source>
</evidence>
<dbReference type="GeneID" id="56067874"/>
<gene>
    <name evidence="6" type="ORF">C5F50_07215</name>
</gene>
<dbReference type="InterPro" id="IPR002774">
    <property type="entry name" value="Flagellin_arc-type"/>
</dbReference>
<dbReference type="Proteomes" id="UP000509478">
    <property type="component" value="Chromosome"/>
</dbReference>
<dbReference type="GO" id="GO:0097588">
    <property type="term" value="P:archaeal or bacterial-type flagellum-dependent cell motility"/>
    <property type="evidence" value="ECO:0007669"/>
    <property type="project" value="InterPro"/>
</dbReference>
<evidence type="ECO:0000256" key="4">
    <source>
        <dbReference type="RuleBase" id="RU361282"/>
    </source>
</evidence>
<keyword evidence="5" id="KW-0812">Transmembrane</keyword>
<accession>A0A7D5M4E8</accession>